<dbReference type="GO" id="GO:0006529">
    <property type="term" value="P:asparagine biosynthetic process"/>
    <property type="evidence" value="ECO:0007669"/>
    <property type="project" value="InterPro"/>
</dbReference>
<dbReference type="InterPro" id="IPR014729">
    <property type="entry name" value="Rossmann-like_a/b/a_fold"/>
</dbReference>
<accession>A0A7D5KNZ3</accession>
<dbReference type="AlphaFoldDB" id="A0A7D5KNZ3"/>
<dbReference type="OrthoDB" id="297261at2157"/>
<proteinExistence type="predicted"/>
<dbReference type="GeneID" id="56031029"/>
<evidence type="ECO:0000313" key="2">
    <source>
        <dbReference type="EMBL" id="QLG29755.1"/>
    </source>
</evidence>
<name>A0A7D5KNZ3_9EURY</name>
<dbReference type="GO" id="GO:0004066">
    <property type="term" value="F:asparagine synthase (glutamine-hydrolyzing) activity"/>
    <property type="evidence" value="ECO:0007669"/>
    <property type="project" value="InterPro"/>
</dbReference>
<dbReference type="Gene3D" id="3.40.50.620">
    <property type="entry name" value="HUPs"/>
    <property type="match status" value="1"/>
</dbReference>
<dbReference type="SUPFAM" id="SSF56235">
    <property type="entry name" value="N-terminal nucleophile aminohydrolases (Ntn hydrolases)"/>
    <property type="match status" value="1"/>
</dbReference>
<sequence>MKKELFGVFGDRSEFGKFRSETEFDRVVEGGTATVGIRDVGLGIPGRSTVYSGDGGVCVLWGEVYTPKSTGMDPARWLLGRYDEVGMGALSELNGSYLAFIDDGDEAFVATDPARTWECYFTDAPGSRVFGTDPGAVSDGIQSPETAEKPLLEFLHLGVVLGDRTTIRQLRRVPFDGCLYADSTAELSRFVYEPTEFDYVQELADRLERALARRAKHPGRKGLLLSGGYDSRTILAGLPNIDTCYTVGSASSAETKVAKNISEQYGVPHHLLSVDERYLNREGDAIEYGHGIKESIHIHHAAYDTEIDVDTIYHGLLWDTFFRGHFLPTDRVNVAGYELPWNRLDPEPSVAETLVEDKFGFIPSDRDLVPDSEYSGDGETLVKEAVDEQLVGQSDRYDSIYNAIDLVGIQNQPTMPFRYHLADNYLESFIVADSELIDWHLKTPPEHRNTGTLLKAIRRIDDDILKHRPPDRPYDSVQLNSVQNFIRKKLPFVSGFNGSWPDRTRHYDRNQYDQRLFAECPEIHDLPPRLKLRINDITAWLDETSDDESAISAHVLCPPA</sequence>
<dbReference type="EMBL" id="CP058530">
    <property type="protein sequence ID" value="QLG29755.1"/>
    <property type="molecule type" value="Genomic_DNA"/>
</dbReference>
<geneLocation type="plasmid" evidence="2 3">
    <name>unnamed1</name>
</geneLocation>
<keyword evidence="2" id="KW-0614">Plasmid</keyword>
<dbReference type="RefSeq" id="WP_179171329.1">
    <property type="nucleotide sequence ID" value="NZ_CP058530.1"/>
</dbReference>
<reference evidence="2 3" key="1">
    <citation type="submission" date="2020-07" db="EMBL/GenBank/DDBJ databases">
        <title>Gai3-2, isolated from salt lake.</title>
        <authorList>
            <person name="Cui H."/>
            <person name="Shi X."/>
        </authorList>
    </citation>
    <scope>NUCLEOTIDE SEQUENCE [LARGE SCALE GENOMIC DNA]</scope>
    <source>
        <strain evidence="2 3">Gai3-2</strain>
        <plasmid evidence="2 3">unnamed1</plasmid>
    </source>
</reference>
<evidence type="ECO:0000259" key="1">
    <source>
        <dbReference type="Pfam" id="PF00733"/>
    </source>
</evidence>
<feature type="domain" description="Asparagine synthetase" evidence="1">
    <location>
        <begin position="202"/>
        <end position="277"/>
    </location>
</feature>
<gene>
    <name evidence="2" type="ORF">HUG10_19310</name>
</gene>
<keyword evidence="3" id="KW-1185">Reference proteome</keyword>
<dbReference type="InterPro" id="IPR029055">
    <property type="entry name" value="Ntn_hydrolases_N"/>
</dbReference>
<evidence type="ECO:0000313" key="3">
    <source>
        <dbReference type="Proteomes" id="UP000509750"/>
    </source>
</evidence>
<organism evidence="2 3">
    <name type="scientific">Halorarum halophilum</name>
    <dbReference type="NCBI Taxonomy" id="2743090"/>
    <lineage>
        <taxon>Archaea</taxon>
        <taxon>Methanobacteriati</taxon>
        <taxon>Methanobacteriota</taxon>
        <taxon>Stenosarchaea group</taxon>
        <taxon>Halobacteria</taxon>
        <taxon>Halobacteriales</taxon>
        <taxon>Haloferacaceae</taxon>
        <taxon>Halorarum</taxon>
    </lineage>
</organism>
<dbReference type="KEGG" id="halg:HUG10_19310"/>
<dbReference type="SUPFAM" id="SSF52402">
    <property type="entry name" value="Adenine nucleotide alpha hydrolases-like"/>
    <property type="match status" value="1"/>
</dbReference>
<dbReference type="Pfam" id="PF00733">
    <property type="entry name" value="Asn_synthase"/>
    <property type="match status" value="1"/>
</dbReference>
<protein>
    <recommendedName>
        <fullName evidence="1">Asparagine synthetase domain-containing protein</fullName>
    </recommendedName>
</protein>
<dbReference type="Proteomes" id="UP000509750">
    <property type="component" value="Plasmid unnamed1"/>
</dbReference>
<dbReference type="InterPro" id="IPR001962">
    <property type="entry name" value="Asn_synthase"/>
</dbReference>